<dbReference type="PANTHER" id="PTHR43133">
    <property type="entry name" value="RNA POLYMERASE ECF-TYPE SIGMA FACTO"/>
    <property type="match status" value="1"/>
</dbReference>
<dbReference type="EMBL" id="BMLV01000003">
    <property type="protein sequence ID" value="GGP04544.1"/>
    <property type="molecule type" value="Genomic_DNA"/>
</dbReference>
<evidence type="ECO:0000313" key="8">
    <source>
        <dbReference type="EMBL" id="GGP04544.1"/>
    </source>
</evidence>
<dbReference type="CDD" id="cd06171">
    <property type="entry name" value="Sigma70_r4"/>
    <property type="match status" value="1"/>
</dbReference>
<dbReference type="Pfam" id="PF04542">
    <property type="entry name" value="Sigma70_r2"/>
    <property type="match status" value="1"/>
</dbReference>
<keyword evidence="9" id="KW-1185">Reference proteome</keyword>
<dbReference type="Gene3D" id="1.10.1740.10">
    <property type="match status" value="1"/>
</dbReference>
<keyword evidence="3" id="KW-0731">Sigma factor</keyword>
<dbReference type="Gene3D" id="1.10.10.10">
    <property type="entry name" value="Winged helix-like DNA-binding domain superfamily/Winged helix DNA-binding domain"/>
    <property type="match status" value="1"/>
</dbReference>
<evidence type="ECO:0000256" key="2">
    <source>
        <dbReference type="ARBA" id="ARBA00023015"/>
    </source>
</evidence>
<comment type="similarity">
    <text evidence="1">Belongs to the sigma-70 factor family. ECF subfamily.</text>
</comment>
<evidence type="ECO:0000256" key="4">
    <source>
        <dbReference type="ARBA" id="ARBA00023125"/>
    </source>
</evidence>
<keyword evidence="4" id="KW-0238">DNA-binding</keyword>
<dbReference type="PANTHER" id="PTHR43133:SF8">
    <property type="entry name" value="RNA POLYMERASE SIGMA FACTOR HI_1459-RELATED"/>
    <property type="match status" value="1"/>
</dbReference>
<evidence type="ECO:0000256" key="1">
    <source>
        <dbReference type="ARBA" id="ARBA00010641"/>
    </source>
</evidence>
<name>A0ABQ2NJ05_9FLAO</name>
<dbReference type="SUPFAM" id="SSF88659">
    <property type="entry name" value="Sigma3 and sigma4 domains of RNA polymerase sigma factors"/>
    <property type="match status" value="1"/>
</dbReference>
<reference evidence="9" key="1">
    <citation type="journal article" date="2019" name="Int. J. Syst. Evol. Microbiol.">
        <title>The Global Catalogue of Microorganisms (GCM) 10K type strain sequencing project: providing services to taxonomists for standard genome sequencing and annotation.</title>
        <authorList>
            <consortium name="The Broad Institute Genomics Platform"/>
            <consortium name="The Broad Institute Genome Sequencing Center for Infectious Disease"/>
            <person name="Wu L."/>
            <person name="Ma J."/>
        </authorList>
    </citation>
    <scope>NUCLEOTIDE SEQUENCE [LARGE SCALE GENOMIC DNA]</scope>
    <source>
        <strain evidence="9">CGMCC 1.7656</strain>
    </source>
</reference>
<feature type="domain" description="RNA polymerase sigma-70 region 2" evidence="6">
    <location>
        <begin position="21"/>
        <end position="85"/>
    </location>
</feature>
<dbReference type="InterPro" id="IPR014284">
    <property type="entry name" value="RNA_pol_sigma-70_dom"/>
</dbReference>
<dbReference type="InterPro" id="IPR013249">
    <property type="entry name" value="RNA_pol_sigma70_r4_t2"/>
</dbReference>
<dbReference type="InterPro" id="IPR013325">
    <property type="entry name" value="RNA_pol_sigma_r2"/>
</dbReference>
<dbReference type="Proteomes" id="UP000620064">
    <property type="component" value="Unassembled WGS sequence"/>
</dbReference>
<feature type="domain" description="RNA polymerase sigma factor 70 region 4 type 2" evidence="7">
    <location>
        <begin position="126"/>
        <end position="172"/>
    </location>
</feature>
<accession>A0ABQ2NJ05</accession>
<dbReference type="NCBIfam" id="TIGR02937">
    <property type="entry name" value="sigma70-ECF"/>
    <property type="match status" value="1"/>
</dbReference>
<protein>
    <submittedName>
        <fullName evidence="8">RNA polymerase subunit sigma-24</fullName>
    </submittedName>
</protein>
<sequence length="191" mass="22745">METITTASMSDERHFSITETVQQFGKKLFGFVRGKVKTTEEAEDILQDVWYQFSRLSNLDELENVSAWLYRVAQNRVTDNYRKKKTDNLEDYTYENDENEISFKEILLLDENASPELALFKEEFWNELMQALDELPENQREVFLLNEIEDFTLQEIADQKGENLKTIISRKGYAVKHLRKRLQHLYNELNF</sequence>
<comment type="caution">
    <text evidence="8">The sequence shown here is derived from an EMBL/GenBank/DDBJ whole genome shotgun (WGS) entry which is preliminary data.</text>
</comment>
<proteinExistence type="inferred from homology"/>
<gene>
    <name evidence="8" type="ORF">GCM10010992_17420</name>
</gene>
<dbReference type="InterPro" id="IPR036388">
    <property type="entry name" value="WH-like_DNA-bd_sf"/>
</dbReference>
<evidence type="ECO:0000256" key="3">
    <source>
        <dbReference type="ARBA" id="ARBA00023082"/>
    </source>
</evidence>
<dbReference type="RefSeq" id="WP_188617723.1">
    <property type="nucleotide sequence ID" value="NZ_BMLV01000003.1"/>
</dbReference>
<evidence type="ECO:0000256" key="5">
    <source>
        <dbReference type="ARBA" id="ARBA00023163"/>
    </source>
</evidence>
<evidence type="ECO:0000313" key="9">
    <source>
        <dbReference type="Proteomes" id="UP000620064"/>
    </source>
</evidence>
<dbReference type="InterPro" id="IPR039425">
    <property type="entry name" value="RNA_pol_sigma-70-like"/>
</dbReference>
<dbReference type="InterPro" id="IPR007627">
    <property type="entry name" value="RNA_pol_sigma70_r2"/>
</dbReference>
<keyword evidence="2" id="KW-0805">Transcription regulation</keyword>
<keyword evidence="5" id="KW-0804">Transcription</keyword>
<evidence type="ECO:0000259" key="7">
    <source>
        <dbReference type="Pfam" id="PF08281"/>
    </source>
</evidence>
<dbReference type="SUPFAM" id="SSF88946">
    <property type="entry name" value="Sigma2 domain of RNA polymerase sigma factors"/>
    <property type="match status" value="1"/>
</dbReference>
<dbReference type="Pfam" id="PF08281">
    <property type="entry name" value="Sigma70_r4_2"/>
    <property type="match status" value="1"/>
</dbReference>
<dbReference type="InterPro" id="IPR013324">
    <property type="entry name" value="RNA_pol_sigma_r3/r4-like"/>
</dbReference>
<organism evidence="8 9">
    <name type="scientific">Cloacibacterium rupense</name>
    <dbReference type="NCBI Taxonomy" id="517423"/>
    <lineage>
        <taxon>Bacteria</taxon>
        <taxon>Pseudomonadati</taxon>
        <taxon>Bacteroidota</taxon>
        <taxon>Flavobacteriia</taxon>
        <taxon>Flavobacteriales</taxon>
        <taxon>Weeksellaceae</taxon>
    </lineage>
</organism>
<evidence type="ECO:0000259" key="6">
    <source>
        <dbReference type="Pfam" id="PF04542"/>
    </source>
</evidence>